<reference evidence="2" key="1">
    <citation type="submission" date="2020-09" db="EMBL/GenBank/DDBJ databases">
        <title>Genome-Enabled Discovery of Anthraquinone Biosynthesis in Senna tora.</title>
        <authorList>
            <person name="Kang S.-H."/>
            <person name="Pandey R.P."/>
            <person name="Lee C.-M."/>
            <person name="Sim J.-S."/>
            <person name="Jeong J.-T."/>
            <person name="Choi B.-S."/>
            <person name="Jung M."/>
            <person name="Ginzburg D."/>
            <person name="Zhao K."/>
            <person name="Won S.Y."/>
            <person name="Oh T.-J."/>
            <person name="Yu Y."/>
            <person name="Kim N.-H."/>
            <person name="Lee O.R."/>
            <person name="Lee T.-H."/>
            <person name="Bashyal P."/>
            <person name="Kim T.-S."/>
            <person name="Lee W.-H."/>
            <person name="Kawkins C."/>
            <person name="Kim C.-K."/>
            <person name="Kim J.S."/>
            <person name="Ahn B.O."/>
            <person name="Rhee S.Y."/>
            <person name="Sohng J.K."/>
        </authorList>
    </citation>
    <scope>NUCLEOTIDE SEQUENCE</scope>
    <source>
        <tissue evidence="2">Leaf</tissue>
    </source>
</reference>
<dbReference type="EMBL" id="JAAIUW010000012">
    <property type="protein sequence ID" value="KAF7807546.1"/>
    <property type="molecule type" value="Genomic_DNA"/>
</dbReference>
<protein>
    <submittedName>
        <fullName evidence="2">Uncharacterized protein</fullName>
    </submittedName>
</protein>
<keyword evidence="3" id="KW-1185">Reference proteome</keyword>
<proteinExistence type="predicted"/>
<evidence type="ECO:0000313" key="3">
    <source>
        <dbReference type="Proteomes" id="UP000634136"/>
    </source>
</evidence>
<comment type="caution">
    <text evidence="2">The sequence shown here is derived from an EMBL/GenBank/DDBJ whole genome shotgun (WGS) entry which is preliminary data.</text>
</comment>
<dbReference type="Proteomes" id="UP000634136">
    <property type="component" value="Unassembled WGS sequence"/>
</dbReference>
<dbReference type="AlphaFoldDB" id="A0A834W6D6"/>
<name>A0A834W6D6_9FABA</name>
<gene>
    <name evidence="2" type="ORF">G2W53_039707</name>
</gene>
<feature type="region of interest" description="Disordered" evidence="1">
    <location>
        <begin position="266"/>
        <end position="292"/>
    </location>
</feature>
<accession>A0A834W6D6</accession>
<sequence length="292" mass="34201">MTWNTFKAITSPIRAINPLGFPKNFAKRSFSLTCATTFLNLYLLSSFEIHSRFSIPNMFRHNLTFHPSNHEPHSSIKSIRIPKYNAKRSFSITCSTTHLNLFFFSSFEIQSRFSIHNLFRHDLTHFPCNHEPHSSIKSALIPKYNAKQSTFHVITIPIRELNQLGFPNTTRSDRHDLTHLPCDHEPHLSIKYTRIPKYNAKRAFRLTCAITRLNLYFLCSFEIQPRFSIHNVFGHNFTHLPSDHEPHSSIKSTRIPKYNAKRNDWIHLPSDHEPHSSIKSNRIPKYNEKRSV</sequence>
<feature type="compositionally biased region" description="Basic and acidic residues" evidence="1">
    <location>
        <begin position="266"/>
        <end position="276"/>
    </location>
</feature>
<evidence type="ECO:0000256" key="1">
    <source>
        <dbReference type="SAM" id="MobiDB-lite"/>
    </source>
</evidence>
<organism evidence="2 3">
    <name type="scientific">Senna tora</name>
    <dbReference type="NCBI Taxonomy" id="362788"/>
    <lineage>
        <taxon>Eukaryota</taxon>
        <taxon>Viridiplantae</taxon>
        <taxon>Streptophyta</taxon>
        <taxon>Embryophyta</taxon>
        <taxon>Tracheophyta</taxon>
        <taxon>Spermatophyta</taxon>
        <taxon>Magnoliopsida</taxon>
        <taxon>eudicotyledons</taxon>
        <taxon>Gunneridae</taxon>
        <taxon>Pentapetalae</taxon>
        <taxon>rosids</taxon>
        <taxon>fabids</taxon>
        <taxon>Fabales</taxon>
        <taxon>Fabaceae</taxon>
        <taxon>Caesalpinioideae</taxon>
        <taxon>Cassia clade</taxon>
        <taxon>Senna</taxon>
    </lineage>
</organism>
<evidence type="ECO:0000313" key="2">
    <source>
        <dbReference type="EMBL" id="KAF7807546.1"/>
    </source>
</evidence>